<comment type="caution">
    <text evidence="1">The sequence shown here is derived from an EMBL/GenBank/DDBJ whole genome shotgun (WGS) entry which is preliminary data.</text>
</comment>
<accession>A0ACC3YHE2</accession>
<dbReference type="Proteomes" id="UP000805649">
    <property type="component" value="Unassembled WGS sequence"/>
</dbReference>
<keyword evidence="2" id="KW-1185">Reference proteome</keyword>
<dbReference type="EMBL" id="VUJX02000010">
    <property type="protein sequence ID" value="KAL0931309.1"/>
    <property type="molecule type" value="Genomic_DNA"/>
</dbReference>
<evidence type="ECO:0000313" key="2">
    <source>
        <dbReference type="Proteomes" id="UP000805649"/>
    </source>
</evidence>
<gene>
    <name evidence="1" type="ORF">CTRU02_214044</name>
</gene>
<proteinExistence type="predicted"/>
<protein>
    <submittedName>
        <fullName evidence="1">Peptidase S41 family protein</fullName>
    </submittedName>
</protein>
<evidence type="ECO:0000313" key="1">
    <source>
        <dbReference type="EMBL" id="KAL0931309.1"/>
    </source>
</evidence>
<organism evidence="1 2">
    <name type="scientific">Colletotrichum truncatum</name>
    <name type="common">Anthracnose fungus</name>
    <name type="synonym">Colletotrichum capsici</name>
    <dbReference type="NCBI Taxonomy" id="5467"/>
    <lineage>
        <taxon>Eukaryota</taxon>
        <taxon>Fungi</taxon>
        <taxon>Dikarya</taxon>
        <taxon>Ascomycota</taxon>
        <taxon>Pezizomycotina</taxon>
        <taxon>Sordariomycetes</taxon>
        <taxon>Hypocreomycetidae</taxon>
        <taxon>Glomerellales</taxon>
        <taxon>Glomerellaceae</taxon>
        <taxon>Colletotrichum</taxon>
        <taxon>Colletotrichum truncatum species complex</taxon>
    </lineage>
</organism>
<name>A0ACC3YHE2_COLTU</name>
<sequence>MRWDTLADVHRVSENHCLRAANDKMLDLATALVRLLPLAGFAVAAPSSWSPFRRQASGDQACAQIAQAYDEARADRTTGVARVKPSLAYQCLRSIPVDVDRDVAFVKYIRPWLEFQSTVGILPNPPEEYLYPGVDIFGGLNNITQSLQNGGYASQIDFGVDLYRLINVKPRDGHLGYTPRVVTLIRFETPEIFISISEDGLKAPKVYLYRDYRLSKQQGYTPSEVAKFDNVAITDYIQQRSVDNSRNQDPDAAYNEQLFSAVMNNIGETGGAGRHIHTTLPDQSVIEFANGTRTIITNIAYVTSNFSGIRTGEDVHRRFEVPGRDGEAEVPVNTTRATFIPALEGYPEPFVIHRDRYQSGYFMNGSEYSDVAVIAVNSFVTQNQARRSLAGDPLEFIRVTSTFVERSRRQRRSKLIIDLQGNGGGLVVNVMTLYATLFPEGGDKAHMNMRVRAHAALNWVGTTAEKLGVDLQDLPYPVGFNGFVDVNFRNFTTWESFYGPKTLDGEEYSNIVQPLEISYAADGVPGEFDIPEPWFKPEDTIIVTDGYCASACAYAVGMMTRELGIQVVAVGGRPLEAPMQAIGGTKGGPVLSLSPYQRLYPALSAFATPPDNIDLTPFENPNPPLAGPPTSSWAINSANIYLDDDLEGTPVQFRYEAAHCKVYYTWDTLTDLRRLWETVANVKWNGGKCVKGSTTNDDGTIGKSAPGYSDKVVSNFKWSPGPGDVVEGANRGTGGGNGTGNGGDGNQDKGNAASSAKASWSVMSIVTAATILVFVM</sequence>
<reference evidence="1 2" key="1">
    <citation type="journal article" date="2020" name="Phytopathology">
        <title>Genome Sequence Resources of Colletotrichum truncatum, C. plurivorum, C. musicola, and C. sojae: Four Species Pathogenic to Soybean (Glycine max).</title>
        <authorList>
            <person name="Rogerio F."/>
            <person name="Boufleur T.R."/>
            <person name="Ciampi-Guillardi M."/>
            <person name="Sukno S.A."/>
            <person name="Thon M.R."/>
            <person name="Massola Junior N.S."/>
            <person name="Baroncelli R."/>
        </authorList>
    </citation>
    <scope>NUCLEOTIDE SEQUENCE [LARGE SCALE GENOMIC DNA]</scope>
    <source>
        <strain evidence="1 2">CMES1059</strain>
    </source>
</reference>